<comment type="caution">
    <text evidence="1">The sequence shown here is derived from an EMBL/GenBank/DDBJ whole genome shotgun (WGS) entry which is preliminary data.</text>
</comment>
<dbReference type="Proteomes" id="UP000822688">
    <property type="component" value="Chromosome 12"/>
</dbReference>
<keyword evidence="2" id="KW-1185">Reference proteome</keyword>
<dbReference type="EMBL" id="CM026433">
    <property type="protein sequence ID" value="KAG0554502.1"/>
    <property type="molecule type" value="Genomic_DNA"/>
</dbReference>
<accession>A0A8T0GB44</accession>
<evidence type="ECO:0000313" key="2">
    <source>
        <dbReference type="Proteomes" id="UP000822688"/>
    </source>
</evidence>
<gene>
    <name evidence="1" type="ORF">KC19_12G095800</name>
</gene>
<name>A0A8T0GB44_CERPU</name>
<protein>
    <submittedName>
        <fullName evidence="1">Uncharacterized protein</fullName>
    </submittedName>
</protein>
<organism evidence="1 2">
    <name type="scientific">Ceratodon purpureus</name>
    <name type="common">Fire moss</name>
    <name type="synonym">Dicranum purpureum</name>
    <dbReference type="NCBI Taxonomy" id="3225"/>
    <lineage>
        <taxon>Eukaryota</taxon>
        <taxon>Viridiplantae</taxon>
        <taxon>Streptophyta</taxon>
        <taxon>Embryophyta</taxon>
        <taxon>Bryophyta</taxon>
        <taxon>Bryophytina</taxon>
        <taxon>Bryopsida</taxon>
        <taxon>Dicranidae</taxon>
        <taxon>Pseudoditrichales</taxon>
        <taxon>Ditrichaceae</taxon>
        <taxon>Ceratodon</taxon>
    </lineage>
</organism>
<evidence type="ECO:0000313" key="1">
    <source>
        <dbReference type="EMBL" id="KAG0554502.1"/>
    </source>
</evidence>
<dbReference type="AlphaFoldDB" id="A0A8T0GB44"/>
<sequence>MKHITLLDQISSIQHHQHISQLKKVVLRTGCIRSPLNLSNAAIVSFHMAAQKKIYDPRQNGPPRNQPPSFELPNQKIEVEVQLRKLINSVLQCLQNDFQQHNMDNVSPDPAKNRVTVSGYPPVNGFDEHTVLAIVKRRDPQATLLSSRFL</sequence>
<reference evidence="1" key="1">
    <citation type="submission" date="2020-06" db="EMBL/GenBank/DDBJ databases">
        <title>WGS assembly of Ceratodon purpureus strain R40.</title>
        <authorList>
            <person name="Carey S.B."/>
            <person name="Jenkins J."/>
            <person name="Shu S."/>
            <person name="Lovell J.T."/>
            <person name="Sreedasyam A."/>
            <person name="Maumus F."/>
            <person name="Tiley G.P."/>
            <person name="Fernandez-Pozo N."/>
            <person name="Barry K."/>
            <person name="Chen C."/>
            <person name="Wang M."/>
            <person name="Lipzen A."/>
            <person name="Daum C."/>
            <person name="Saski C.A."/>
            <person name="Payton A.C."/>
            <person name="Mcbreen J.C."/>
            <person name="Conrad R.E."/>
            <person name="Kollar L.M."/>
            <person name="Olsson S."/>
            <person name="Huttunen S."/>
            <person name="Landis J.B."/>
            <person name="Wickett N.J."/>
            <person name="Johnson M.G."/>
            <person name="Rensing S.A."/>
            <person name="Grimwood J."/>
            <person name="Schmutz J."/>
            <person name="Mcdaniel S.F."/>
        </authorList>
    </citation>
    <scope>NUCLEOTIDE SEQUENCE</scope>
    <source>
        <strain evidence="1">R40</strain>
    </source>
</reference>
<proteinExistence type="predicted"/>